<evidence type="ECO:0000313" key="1">
    <source>
        <dbReference type="EMBL" id="STR00433.1"/>
    </source>
</evidence>
<organism evidence="1 2">
    <name type="scientific">Kingella potus</name>
    <dbReference type="NCBI Taxonomy" id="265175"/>
    <lineage>
        <taxon>Bacteria</taxon>
        <taxon>Pseudomonadati</taxon>
        <taxon>Pseudomonadota</taxon>
        <taxon>Betaproteobacteria</taxon>
        <taxon>Neisseriales</taxon>
        <taxon>Neisseriaceae</taxon>
        <taxon>Kingella</taxon>
    </lineage>
</organism>
<dbReference type="EMBL" id="UGJJ01000001">
    <property type="protein sequence ID" value="STR00433.1"/>
    <property type="molecule type" value="Genomic_DNA"/>
</dbReference>
<dbReference type="Proteomes" id="UP000254293">
    <property type="component" value="Unassembled WGS sequence"/>
</dbReference>
<protein>
    <submittedName>
        <fullName evidence="1">Uncharacterized protein</fullName>
    </submittedName>
</protein>
<sequence>MIPQNLAADKTQFADIVQIVRNPPSYPDLSLENAEEGTAIVCIAVGSMDNARFKPARYRNKPVWRAVSPQTVFELN</sequence>
<keyword evidence="2" id="KW-1185">Reference proteome</keyword>
<accession>A0A377QYX5</accession>
<gene>
    <name evidence="1" type="ORF">NCTC13336_00641</name>
</gene>
<dbReference type="AlphaFoldDB" id="A0A377QYX5"/>
<dbReference type="RefSeq" id="WP_147286566.1">
    <property type="nucleotide sequence ID" value="NZ_UGJJ01000001.1"/>
</dbReference>
<proteinExistence type="predicted"/>
<name>A0A377QYX5_9NEIS</name>
<reference evidence="1 2" key="1">
    <citation type="submission" date="2018-06" db="EMBL/GenBank/DDBJ databases">
        <authorList>
            <consortium name="Pathogen Informatics"/>
            <person name="Doyle S."/>
        </authorList>
    </citation>
    <scope>NUCLEOTIDE SEQUENCE [LARGE SCALE GENOMIC DNA]</scope>
    <source>
        <strain evidence="1 2">NCTC13336</strain>
    </source>
</reference>
<dbReference type="OrthoDB" id="8607379at2"/>
<evidence type="ECO:0000313" key="2">
    <source>
        <dbReference type="Proteomes" id="UP000254293"/>
    </source>
</evidence>